<reference evidence="1" key="2">
    <citation type="journal article" date="2023" name="IMA Fungus">
        <title>Comparative genomic study of the Penicillium genus elucidates a diverse pangenome and 15 lateral gene transfer events.</title>
        <authorList>
            <person name="Petersen C."/>
            <person name="Sorensen T."/>
            <person name="Nielsen M.R."/>
            <person name="Sondergaard T.E."/>
            <person name="Sorensen J.L."/>
            <person name="Fitzpatrick D.A."/>
            <person name="Frisvad J.C."/>
            <person name="Nielsen K.L."/>
        </authorList>
    </citation>
    <scope>NUCLEOTIDE SEQUENCE</scope>
    <source>
        <strain evidence="1">IBT 3081</strain>
    </source>
</reference>
<comment type="caution">
    <text evidence="1">The sequence shown here is derived from an EMBL/GenBank/DDBJ whole genome shotgun (WGS) entry which is preliminary data.</text>
</comment>
<dbReference type="AlphaFoldDB" id="A0A9W9R948"/>
<reference evidence="1" key="1">
    <citation type="submission" date="2022-12" db="EMBL/GenBank/DDBJ databases">
        <authorList>
            <person name="Petersen C."/>
        </authorList>
    </citation>
    <scope>NUCLEOTIDE SEQUENCE</scope>
    <source>
        <strain evidence="1">IBT 3081</strain>
    </source>
</reference>
<evidence type="ECO:0000313" key="1">
    <source>
        <dbReference type="EMBL" id="KAJ5355846.1"/>
    </source>
</evidence>
<name>A0A9W9R948_9EURO</name>
<dbReference type="RefSeq" id="XP_056573993.1">
    <property type="nucleotide sequence ID" value="XM_056728178.1"/>
</dbReference>
<organism evidence="1 2">
    <name type="scientific">Penicillium concentricum</name>
    <dbReference type="NCBI Taxonomy" id="293559"/>
    <lineage>
        <taxon>Eukaryota</taxon>
        <taxon>Fungi</taxon>
        <taxon>Dikarya</taxon>
        <taxon>Ascomycota</taxon>
        <taxon>Pezizomycotina</taxon>
        <taxon>Eurotiomycetes</taxon>
        <taxon>Eurotiomycetidae</taxon>
        <taxon>Eurotiales</taxon>
        <taxon>Aspergillaceae</taxon>
        <taxon>Penicillium</taxon>
    </lineage>
</organism>
<evidence type="ECO:0000313" key="2">
    <source>
        <dbReference type="Proteomes" id="UP001147752"/>
    </source>
</evidence>
<gene>
    <name evidence="1" type="ORF">N7517_010455</name>
</gene>
<dbReference type="EMBL" id="JAPZBT010000006">
    <property type="protein sequence ID" value="KAJ5355846.1"/>
    <property type="molecule type" value="Genomic_DNA"/>
</dbReference>
<accession>A0A9W9R948</accession>
<dbReference type="GeneID" id="81467361"/>
<protein>
    <submittedName>
        <fullName evidence="1">Uncharacterized protein</fullName>
    </submittedName>
</protein>
<proteinExistence type="predicted"/>
<sequence>MNWGYVKDKGHSIPISRKLGRTRLRRISRQCVIHLSSQIGSRNISLQSYKLEKRARGKGRKK</sequence>
<dbReference type="Proteomes" id="UP001147752">
    <property type="component" value="Unassembled WGS sequence"/>
</dbReference>
<keyword evidence="2" id="KW-1185">Reference proteome</keyword>